<accession>A0A851GGH5</accession>
<dbReference type="Proteomes" id="UP000557872">
    <property type="component" value="Unassembled WGS sequence"/>
</dbReference>
<sequence>MKYAAYPNWFTSYGVYLKQKLLMAEGFPMPSGWMMVTLTVNPDWFEDECDAYKYLKPKVTRYMKQVAEKLYEWGYFEEARHCVNWWKFEFQANGWPHWHVFTNLTKRVSEEQLKELCGMWKWGRVEYKHCDQHGHYAFKYAFKAPLKKYNSDNLKNAVPEWFLNYYEIKDGKPEAFDRVRFFQRSRNFLANFSDWLVSQGKEPHDYKVMQPRKKDKPKSCHFPRPVWMVLDEKMKKVQVIARNEHGDYLKSKTIHLNDAFHTFEHFLTQGTLNGDVVSIKPNHYFLEKIPAGFAQLSDKHKLKQICQNNKMTMTRAKQLRQLAFRKLAQISAYASKE</sequence>
<keyword evidence="3" id="KW-1185">Reference proteome</keyword>
<gene>
    <name evidence="2" type="ORF">HW115_01385</name>
</gene>
<protein>
    <recommendedName>
        <fullName evidence="1">Replication-associated protein ORF2/G2P domain-containing protein</fullName>
    </recommendedName>
</protein>
<dbReference type="InterPro" id="IPR056906">
    <property type="entry name" value="ORF2/G2P_dom"/>
</dbReference>
<proteinExistence type="predicted"/>
<evidence type="ECO:0000259" key="1">
    <source>
        <dbReference type="Pfam" id="PF23343"/>
    </source>
</evidence>
<organism evidence="2 3">
    <name type="scientific">Oceaniferula marina</name>
    <dbReference type="NCBI Taxonomy" id="2748318"/>
    <lineage>
        <taxon>Bacteria</taxon>
        <taxon>Pseudomonadati</taxon>
        <taxon>Verrucomicrobiota</taxon>
        <taxon>Verrucomicrobiia</taxon>
        <taxon>Verrucomicrobiales</taxon>
        <taxon>Verrucomicrobiaceae</taxon>
        <taxon>Oceaniferula</taxon>
    </lineage>
</organism>
<evidence type="ECO:0000313" key="3">
    <source>
        <dbReference type="Proteomes" id="UP000557872"/>
    </source>
</evidence>
<feature type="domain" description="Replication-associated protein ORF2/G2P" evidence="1">
    <location>
        <begin position="34"/>
        <end position="143"/>
    </location>
</feature>
<dbReference type="AlphaFoldDB" id="A0A851GGH5"/>
<comment type="caution">
    <text evidence="2">The sequence shown here is derived from an EMBL/GenBank/DDBJ whole genome shotgun (WGS) entry which is preliminary data.</text>
</comment>
<dbReference type="EMBL" id="JACBAZ010000001">
    <property type="protein sequence ID" value="NWK54247.1"/>
    <property type="molecule type" value="Genomic_DNA"/>
</dbReference>
<evidence type="ECO:0000313" key="2">
    <source>
        <dbReference type="EMBL" id="NWK54247.1"/>
    </source>
</evidence>
<reference evidence="2 3" key="1">
    <citation type="submission" date="2020-07" db="EMBL/GenBank/DDBJ databases">
        <title>Roseicoccus Jingziensis gen. nov., sp. nov., isolated from coastal seawater.</title>
        <authorList>
            <person name="Feng X."/>
        </authorList>
    </citation>
    <scope>NUCLEOTIDE SEQUENCE [LARGE SCALE GENOMIC DNA]</scope>
    <source>
        <strain evidence="2 3">N1E253</strain>
    </source>
</reference>
<dbReference type="Pfam" id="PF23343">
    <property type="entry name" value="REP_ORF2-G2P"/>
    <property type="match status" value="1"/>
</dbReference>
<dbReference type="RefSeq" id="WP_178930787.1">
    <property type="nucleotide sequence ID" value="NZ_JACBAZ010000001.1"/>
</dbReference>
<name>A0A851GGH5_9BACT</name>